<accession>A0A1W1C4S2</accession>
<reference evidence="1" key="1">
    <citation type="submission" date="2016-10" db="EMBL/GenBank/DDBJ databases">
        <authorList>
            <person name="de Groot N.N."/>
        </authorList>
    </citation>
    <scope>NUCLEOTIDE SEQUENCE</scope>
</reference>
<evidence type="ECO:0000313" key="1">
    <source>
        <dbReference type="EMBL" id="SFV60769.1"/>
    </source>
</evidence>
<organism evidence="1">
    <name type="scientific">hydrothermal vent metagenome</name>
    <dbReference type="NCBI Taxonomy" id="652676"/>
    <lineage>
        <taxon>unclassified sequences</taxon>
        <taxon>metagenomes</taxon>
        <taxon>ecological metagenomes</taxon>
    </lineage>
</organism>
<proteinExistence type="predicted"/>
<gene>
    <name evidence="1" type="ORF">MNB_SM-5-442</name>
</gene>
<dbReference type="InterPro" id="IPR028082">
    <property type="entry name" value="Peripla_BP_I"/>
</dbReference>
<sequence length="415" mass="47866">MKLLLLFFIPSIIFAQSFIISKIPLPKTYIENLDPYECDTLCLQNYLDKGMLFSFLAHADHKLKDKSLDEIRKMNFTILNLGMSNTSNGLNIAMLLPYNKIGKYAASTTNAVFIYLMTKSNSFSLKSYKVASEEQDAIETALKKIEADGYKYVIAPFTKKGVESVIAINPNLNIYFPTVNKNDINTTSPSLYFGGIDYKKQSNILLKKAVSPLVIFSDRSAIGKELAKYQKEEFLTQIIDKNNTEFDDDTNLYKPKKVIQYRVSQRMTNLQRYLKDNKKIDNGSFFINTPIIKTGMIISQLTLYDVNQTNILSTQINYDPLLLSMTQYRDRKKMIIANSITEENNILIEANRLMHNDIVYDWINYSTTIAIDYFYSLITGMPREYKFPMQENQIIYDVELVKLGVSKFLRYNSQN</sequence>
<dbReference type="Gene3D" id="3.40.50.2300">
    <property type="match status" value="1"/>
</dbReference>
<protein>
    <submittedName>
        <fullName evidence="1">Putative periplasmic protein</fullName>
    </submittedName>
</protein>
<dbReference type="SUPFAM" id="SSF53822">
    <property type="entry name" value="Periplasmic binding protein-like I"/>
    <property type="match status" value="1"/>
</dbReference>
<name>A0A1W1C4S2_9ZZZZ</name>
<dbReference type="AlphaFoldDB" id="A0A1W1C4S2"/>
<dbReference type="EMBL" id="FPHH01000059">
    <property type="protein sequence ID" value="SFV60769.1"/>
    <property type="molecule type" value="Genomic_DNA"/>
</dbReference>